<name>A0A0W8F700_9ZZZZ</name>
<accession>A0A0W8F700</accession>
<reference evidence="1" key="1">
    <citation type="journal article" date="2015" name="Proc. Natl. Acad. Sci. U.S.A.">
        <title>Networks of energetic and metabolic interactions define dynamics in microbial communities.</title>
        <authorList>
            <person name="Embree M."/>
            <person name="Liu J.K."/>
            <person name="Al-Bassam M.M."/>
            <person name="Zengler K."/>
        </authorList>
    </citation>
    <scope>NUCLEOTIDE SEQUENCE</scope>
</reference>
<dbReference type="EMBL" id="LNQE01001484">
    <property type="protein sequence ID" value="KUG16672.1"/>
    <property type="molecule type" value="Genomic_DNA"/>
</dbReference>
<organism evidence="1">
    <name type="scientific">hydrocarbon metagenome</name>
    <dbReference type="NCBI Taxonomy" id="938273"/>
    <lineage>
        <taxon>unclassified sequences</taxon>
        <taxon>metagenomes</taxon>
        <taxon>ecological metagenomes</taxon>
    </lineage>
</organism>
<dbReference type="AlphaFoldDB" id="A0A0W8F700"/>
<protein>
    <submittedName>
        <fullName evidence="1">Uncharacterized protein</fullName>
    </submittedName>
</protein>
<sequence>MSLISLSIAFLLAGLAVSGMPASFYQAMTQMNTSDYLCVKNYDAGASVTESYSEFDHLEKETEINSRSFHPSGIKDDSSRGNATLEARIASSLIGKAHIAWQSKDVKSGPYGRHAVYGLVQEDLIGVLNIERFIHLSSNDSYGFSGPDWLPCS</sequence>
<gene>
    <name evidence="1" type="ORF">ASZ90_013641</name>
</gene>
<proteinExistence type="predicted"/>
<comment type="caution">
    <text evidence="1">The sequence shown here is derived from an EMBL/GenBank/DDBJ whole genome shotgun (WGS) entry which is preliminary data.</text>
</comment>
<evidence type="ECO:0000313" key="1">
    <source>
        <dbReference type="EMBL" id="KUG16672.1"/>
    </source>
</evidence>